<feature type="non-terminal residue" evidence="2">
    <location>
        <position position="1"/>
    </location>
</feature>
<dbReference type="AlphaFoldDB" id="A0A8S0TH14"/>
<accession>A0A8S0TH14</accession>
<feature type="compositionally biased region" description="Basic and acidic residues" evidence="1">
    <location>
        <begin position="155"/>
        <end position="182"/>
    </location>
</feature>
<feature type="region of interest" description="Disordered" evidence="1">
    <location>
        <begin position="1"/>
        <end position="51"/>
    </location>
</feature>
<gene>
    <name evidence="2" type="ORF">OLEA9_A086511</name>
</gene>
<feature type="compositionally biased region" description="Basic and acidic residues" evidence="1">
    <location>
        <begin position="9"/>
        <end position="26"/>
    </location>
</feature>
<evidence type="ECO:0000313" key="2">
    <source>
        <dbReference type="EMBL" id="CAA3004708.1"/>
    </source>
</evidence>
<feature type="compositionally biased region" description="Basic and acidic residues" evidence="1">
    <location>
        <begin position="37"/>
        <end position="51"/>
    </location>
</feature>
<name>A0A8S0TH14_OLEEU</name>
<organism evidence="2 3">
    <name type="scientific">Olea europaea subsp. europaea</name>
    <dbReference type="NCBI Taxonomy" id="158383"/>
    <lineage>
        <taxon>Eukaryota</taxon>
        <taxon>Viridiplantae</taxon>
        <taxon>Streptophyta</taxon>
        <taxon>Embryophyta</taxon>
        <taxon>Tracheophyta</taxon>
        <taxon>Spermatophyta</taxon>
        <taxon>Magnoliopsida</taxon>
        <taxon>eudicotyledons</taxon>
        <taxon>Gunneridae</taxon>
        <taxon>Pentapetalae</taxon>
        <taxon>asterids</taxon>
        <taxon>lamiids</taxon>
        <taxon>Lamiales</taxon>
        <taxon>Oleaceae</taxon>
        <taxon>Oleeae</taxon>
        <taxon>Olea</taxon>
    </lineage>
</organism>
<proteinExistence type="predicted"/>
<reference evidence="2 3" key="1">
    <citation type="submission" date="2019-12" db="EMBL/GenBank/DDBJ databases">
        <authorList>
            <person name="Alioto T."/>
            <person name="Alioto T."/>
            <person name="Gomez Garrido J."/>
        </authorList>
    </citation>
    <scope>NUCLEOTIDE SEQUENCE [LARGE SCALE GENOMIC DNA]</scope>
</reference>
<feature type="compositionally biased region" description="Basic and acidic residues" evidence="1">
    <location>
        <begin position="188"/>
        <end position="211"/>
    </location>
</feature>
<dbReference type="EMBL" id="CACTIH010006425">
    <property type="protein sequence ID" value="CAA3004708.1"/>
    <property type="molecule type" value="Genomic_DNA"/>
</dbReference>
<keyword evidence="3" id="KW-1185">Reference proteome</keyword>
<dbReference type="Gramene" id="OE9A086511T1">
    <property type="protein sequence ID" value="OE9A086511C1"/>
    <property type="gene ID" value="OE9A086511"/>
</dbReference>
<protein>
    <submittedName>
        <fullName evidence="2">Uncharacterized protein</fullName>
    </submittedName>
</protein>
<feature type="region of interest" description="Disordered" evidence="1">
    <location>
        <begin position="72"/>
        <end position="94"/>
    </location>
</feature>
<comment type="caution">
    <text evidence="2">The sequence shown here is derived from an EMBL/GenBank/DDBJ whole genome shotgun (WGS) entry which is preliminary data.</text>
</comment>
<sequence length="221" mass="25390">HQTAESDMENEHVHTKGSKSDDEHTDSGSSTAEEIETNIHTEEERDHKDSEEIYKVFSFVYAKERVIDSNEENAQDSLTHKISDNNVTGGEDINGVTTNVRTEEQHSRSEQQVSKSNEVIERNVVKLVNEALDHSLDNLFLGDINEDEIWNDETMENKEISSKEINDKRDDDKHMNDTKETDNGIEYHNVESIHEDSDLSSDRYDSGMSHEDSEDVDYDLR</sequence>
<feature type="region of interest" description="Disordered" evidence="1">
    <location>
        <begin position="155"/>
        <end position="221"/>
    </location>
</feature>
<feature type="compositionally biased region" description="Acidic residues" evidence="1">
    <location>
        <begin position="212"/>
        <end position="221"/>
    </location>
</feature>
<evidence type="ECO:0000256" key="1">
    <source>
        <dbReference type="SAM" id="MobiDB-lite"/>
    </source>
</evidence>
<evidence type="ECO:0000313" key="3">
    <source>
        <dbReference type="Proteomes" id="UP000594638"/>
    </source>
</evidence>
<dbReference type="Proteomes" id="UP000594638">
    <property type="component" value="Unassembled WGS sequence"/>
</dbReference>